<dbReference type="UniPathway" id="UPA00109">
    <property type="reaction ID" value="UER00182"/>
</dbReference>
<dbReference type="Proteomes" id="UP000241048">
    <property type="component" value="Unassembled WGS sequence"/>
</dbReference>
<comment type="catalytic activity">
    <reaction evidence="6">
        <text>beta-D-fructose 6-phosphate + diphosphate = beta-D-fructose 1,6-bisphosphate + phosphate + H(+)</text>
        <dbReference type="Rhea" id="RHEA:13613"/>
        <dbReference type="ChEBI" id="CHEBI:15378"/>
        <dbReference type="ChEBI" id="CHEBI:32966"/>
        <dbReference type="ChEBI" id="CHEBI:33019"/>
        <dbReference type="ChEBI" id="CHEBI:43474"/>
        <dbReference type="ChEBI" id="CHEBI:57634"/>
        <dbReference type="EC" id="2.7.1.90"/>
    </reaction>
</comment>
<dbReference type="SUPFAM" id="SSF53784">
    <property type="entry name" value="Phosphofructokinase"/>
    <property type="match status" value="1"/>
</dbReference>
<dbReference type="InterPro" id="IPR050929">
    <property type="entry name" value="PFKA"/>
</dbReference>
<dbReference type="Gene3D" id="3.40.50.450">
    <property type="match status" value="1"/>
</dbReference>
<feature type="active site" description="Proton acceptor" evidence="6">
    <location>
        <position position="144"/>
    </location>
</feature>
<name>A0A2T3FUL8_9CLOT</name>
<accession>A0A2T3FUL8</accession>
<comment type="subunit">
    <text evidence="6">Homodimer.</text>
</comment>
<comment type="cofactor">
    <cofactor evidence="1 6">
        <name>Mg(2+)</name>
        <dbReference type="ChEBI" id="CHEBI:18420"/>
    </cofactor>
</comment>
<comment type="caution">
    <text evidence="8">The sequence shown here is derived from an EMBL/GenBank/DDBJ whole genome shotgun (WGS) entry which is preliminary data.</text>
</comment>
<organism evidence="8 9">
    <name type="scientific">Clostridium fessum</name>
    <dbReference type="NCBI Taxonomy" id="2126740"/>
    <lineage>
        <taxon>Bacteria</taxon>
        <taxon>Bacillati</taxon>
        <taxon>Bacillota</taxon>
        <taxon>Clostridia</taxon>
        <taxon>Eubacteriales</taxon>
        <taxon>Clostridiaceae</taxon>
        <taxon>Clostridium</taxon>
    </lineage>
</organism>
<keyword evidence="2 6" id="KW-0808">Transferase</keyword>
<dbReference type="GO" id="GO:0003872">
    <property type="term" value="F:6-phosphofructokinase activity"/>
    <property type="evidence" value="ECO:0007669"/>
    <property type="project" value="UniProtKB-UniRule"/>
</dbReference>
<evidence type="ECO:0000256" key="6">
    <source>
        <dbReference type="HAMAP-Rule" id="MF_01978"/>
    </source>
</evidence>
<keyword evidence="6" id="KW-0324">Glycolysis</keyword>
<evidence type="ECO:0000256" key="1">
    <source>
        <dbReference type="ARBA" id="ARBA00001946"/>
    </source>
</evidence>
<dbReference type="PRINTS" id="PR00476">
    <property type="entry name" value="PHFRCTKINASE"/>
</dbReference>
<protein>
    <recommendedName>
        <fullName evidence="6">Pyrophosphate--fructose 6-phosphate 1-phosphotransferase</fullName>
        <ecNumber evidence="6">2.7.1.90</ecNumber>
    </recommendedName>
    <alternativeName>
        <fullName evidence="6">6-phosphofructokinase, pyrophosphate dependent</fullName>
    </alternativeName>
    <alternativeName>
        <fullName evidence="6">PPi-dependent phosphofructokinase</fullName>
        <shortName evidence="6">PPi-PFK</shortName>
    </alternativeName>
    <alternativeName>
        <fullName evidence="6">Pyrophosphate-dependent 6-phosphofructose-1-kinase</fullName>
    </alternativeName>
</protein>
<dbReference type="GO" id="GO:0047334">
    <property type="term" value="F:diphosphate-fructose-6-phosphate 1-phosphotransferase activity"/>
    <property type="evidence" value="ECO:0007669"/>
    <property type="project" value="UniProtKB-EC"/>
</dbReference>
<evidence type="ECO:0000256" key="3">
    <source>
        <dbReference type="ARBA" id="ARBA00022723"/>
    </source>
</evidence>
<dbReference type="InterPro" id="IPR022953">
    <property type="entry name" value="ATP_PFK"/>
</dbReference>
<feature type="site" description="Important for catalytic activity and substrate specificity; stabilizes the transition state when the phosphoryl donor is PPi; prevents ATP from binding by mimicking the alpha-phosphate group of ATP" evidence="6">
    <location>
        <position position="115"/>
    </location>
</feature>
<dbReference type="HAMAP" id="MF_01978">
    <property type="entry name" value="Phosphofructokinase_II_B2"/>
    <property type="match status" value="1"/>
</dbReference>
<feature type="binding site" evidence="6">
    <location>
        <position position="114"/>
    </location>
    <ligand>
        <name>Mg(2+)</name>
        <dbReference type="ChEBI" id="CHEBI:18420"/>
        <note>catalytic</note>
    </ligand>
</feature>
<proteinExistence type="inferred from homology"/>
<dbReference type="EC" id="2.7.1.90" evidence="6"/>
<feature type="binding site" evidence="6">
    <location>
        <position position="245"/>
    </location>
    <ligand>
        <name>substrate</name>
    </ligand>
</feature>
<dbReference type="Pfam" id="PF00365">
    <property type="entry name" value="PFK"/>
    <property type="match status" value="1"/>
</dbReference>
<dbReference type="AlphaFoldDB" id="A0A2T3FUL8"/>
<dbReference type="InterPro" id="IPR035966">
    <property type="entry name" value="PKF_sf"/>
</dbReference>
<feature type="domain" description="Phosphofructokinase" evidence="7">
    <location>
        <begin position="5"/>
        <end position="291"/>
    </location>
</feature>
<evidence type="ECO:0000256" key="4">
    <source>
        <dbReference type="ARBA" id="ARBA00022777"/>
    </source>
</evidence>
<reference evidence="8 9" key="1">
    <citation type="submission" date="2018-03" db="EMBL/GenBank/DDBJ databases">
        <title>Lachnoclostridium SNUG30386 gen.nov., sp.nov., isolated from human faeces.</title>
        <authorList>
            <person name="Seo B."/>
            <person name="Jeon K."/>
            <person name="Ko G."/>
        </authorList>
    </citation>
    <scope>NUCLEOTIDE SEQUENCE [LARGE SCALE GENOMIC DNA]</scope>
    <source>
        <strain evidence="8 9">SNUG30386</strain>
    </source>
</reference>
<dbReference type="Gene3D" id="3.40.50.460">
    <property type="entry name" value="Phosphofructokinase domain"/>
    <property type="match status" value="1"/>
</dbReference>
<feature type="binding site" evidence="6">
    <location>
        <position position="13"/>
    </location>
    <ligand>
        <name>diphosphate</name>
        <dbReference type="ChEBI" id="CHEBI:33019"/>
    </ligand>
</feature>
<dbReference type="GO" id="GO:0006002">
    <property type="term" value="P:fructose 6-phosphate metabolic process"/>
    <property type="evidence" value="ECO:0007669"/>
    <property type="project" value="InterPro"/>
</dbReference>
<dbReference type="RefSeq" id="WP_107000113.1">
    <property type="nucleotide sequence ID" value="NZ_JAQDZI010000001.1"/>
</dbReference>
<gene>
    <name evidence="6" type="primary">pfp</name>
    <name evidence="8" type="ORF">C7U56_03235</name>
</gene>
<keyword evidence="6" id="KW-0963">Cytoplasm</keyword>
<dbReference type="PANTHER" id="PTHR45770">
    <property type="entry name" value="ATP-DEPENDENT 6-PHOSPHOFRUCTOKINASE 1"/>
    <property type="match status" value="1"/>
</dbReference>
<dbReference type="PIRSF" id="PIRSF036483">
    <property type="entry name" value="PFK_XF0274"/>
    <property type="match status" value="1"/>
</dbReference>
<dbReference type="NCBIfam" id="NF010675">
    <property type="entry name" value="PRK14072.1"/>
    <property type="match status" value="1"/>
</dbReference>
<keyword evidence="5 6" id="KW-0460">Magnesium</keyword>
<keyword evidence="4 6" id="KW-0418">Kinase</keyword>
<feature type="binding site" evidence="6">
    <location>
        <begin position="188"/>
        <end position="190"/>
    </location>
    <ligand>
        <name>substrate</name>
    </ligand>
</feature>
<dbReference type="InterPro" id="IPR000023">
    <property type="entry name" value="Phosphofructokinase_dom"/>
</dbReference>
<comment type="similarity">
    <text evidence="6">Belongs to the phosphofructokinase type A (PFKA) family. PPi-dependent PFK group II subfamily. Clade 'B2' sub-subfamily.</text>
</comment>
<keyword evidence="3 6" id="KW-0479">Metal-binding</keyword>
<evidence type="ECO:0000256" key="5">
    <source>
        <dbReference type="ARBA" id="ARBA00022842"/>
    </source>
</evidence>
<dbReference type="GO" id="GO:0046872">
    <property type="term" value="F:metal ion binding"/>
    <property type="evidence" value="ECO:0007669"/>
    <property type="project" value="UniProtKB-KW"/>
</dbReference>
<comment type="function">
    <text evidence="6">Catalyzes the phosphorylation of D-fructose 6-phosphate, the first committing step of glycolysis. Uses inorganic phosphate (PPi) as phosphoryl donor instead of ATP like common ATP-dependent phosphofructokinases (ATP-PFKs), which renders the reaction reversible, and can thus function both in glycolysis and gluconeogenesis. Consistently, PPi-PFK can replace the enzymes of both the forward (ATP-PFK) and reverse (fructose-bisphosphatase (FBPase)) reactions.</text>
</comment>
<comment type="activity regulation">
    <text evidence="6">Non-allosteric.</text>
</comment>
<comment type="pathway">
    <text evidence="6">Carbohydrate degradation; glycolysis; D-glyceraldehyde 3-phosphate and glycerone phosphate from D-glucose: step 3/4.</text>
</comment>
<feature type="binding site" evidence="6">
    <location>
        <begin position="142"/>
        <end position="144"/>
    </location>
    <ligand>
        <name>substrate</name>
    </ligand>
</feature>
<comment type="caution">
    <text evidence="6">Lacks conserved residue(s) required for the propagation of feature annotation.</text>
</comment>
<evidence type="ECO:0000259" key="7">
    <source>
        <dbReference type="Pfam" id="PF00365"/>
    </source>
</evidence>
<evidence type="ECO:0000256" key="2">
    <source>
        <dbReference type="ARBA" id="ARBA00022679"/>
    </source>
</evidence>
<evidence type="ECO:0000313" key="9">
    <source>
        <dbReference type="Proteomes" id="UP000241048"/>
    </source>
</evidence>
<keyword evidence="9" id="KW-1185">Reference proteome</keyword>
<sequence>MNKKNILVGQSGGPTAVINGSLYGVICEGARHSDAVGCVYGMINGIEGFLADSYMNLSETLSDDDLELLRLTPAAYLGSCRFKLPENLSDSFYRVLFEKLERLDIGYFFYIGGNDSMDTVSKLSRYAAQIKSPIRFIGIPKTIDNDLVLTDHTPGYGSAARYVAASVREIALDASVYQQKSVTIVEIMGRHAGWLTAASALARKESGDNPLLIYLPEAPFELAQFNDDLKKAFEKTANVIVCVSEGIRDHGGRFICEYSTEAQVDTFGHKMLAGCGKILENYVRNQFGVKVRSVELNVNQRCSGLTVSGTDLNEAEMAGRFGVQAALDGHTGQMVAFERETDTAASEPVHAAAAVSNAADLGAASASCVKHRNTVYKIHPVLKDVNLICNQEKKVPAEWITKNGTDVSDDFLAYSQPLIQGDVSHIMENGLPKYLYRK</sequence>
<evidence type="ECO:0000313" key="8">
    <source>
        <dbReference type="EMBL" id="PST38949.1"/>
    </source>
</evidence>
<dbReference type="GO" id="GO:0005737">
    <property type="term" value="C:cytoplasm"/>
    <property type="evidence" value="ECO:0007669"/>
    <property type="project" value="UniProtKB-SubCell"/>
</dbReference>
<dbReference type="InterPro" id="IPR011404">
    <property type="entry name" value="PPi-PFK"/>
</dbReference>
<feature type="site" description="Important for catalytic activity; stabilizes the transition state when the phosphoryl donor is PPi" evidence="6">
    <location>
        <position position="141"/>
    </location>
</feature>
<comment type="subcellular location">
    <subcellularLocation>
        <location evidence="6">Cytoplasm</location>
    </subcellularLocation>
</comment>
<dbReference type="EMBL" id="PYLO01000001">
    <property type="protein sequence ID" value="PST38949.1"/>
    <property type="molecule type" value="Genomic_DNA"/>
</dbReference>